<evidence type="ECO:0000256" key="3">
    <source>
        <dbReference type="SAM" id="Coils"/>
    </source>
</evidence>
<comment type="similarity">
    <text evidence="1">Belongs to the BLOC1S1 family.</text>
</comment>
<organism evidence="4">
    <name type="scientific">Aceria tosichella</name>
    <name type="common">wheat curl mite</name>
    <dbReference type="NCBI Taxonomy" id="561515"/>
    <lineage>
        <taxon>Eukaryota</taxon>
        <taxon>Metazoa</taxon>
        <taxon>Ecdysozoa</taxon>
        <taxon>Arthropoda</taxon>
        <taxon>Chelicerata</taxon>
        <taxon>Arachnida</taxon>
        <taxon>Acari</taxon>
        <taxon>Acariformes</taxon>
        <taxon>Trombidiformes</taxon>
        <taxon>Prostigmata</taxon>
        <taxon>Eupodina</taxon>
        <taxon>Eriophyoidea</taxon>
        <taxon>Eriophyidae</taxon>
        <taxon>Eriophyinae</taxon>
        <taxon>Aceriini</taxon>
        <taxon>Aceria</taxon>
    </lineage>
</organism>
<name>A0A6G1S6B6_9ACAR</name>
<evidence type="ECO:0000256" key="2">
    <source>
        <dbReference type="ARBA" id="ARBA00019577"/>
    </source>
</evidence>
<keyword evidence="3" id="KW-0175">Coiled coil</keyword>
<dbReference type="Pfam" id="PF06320">
    <property type="entry name" value="GCN5L1"/>
    <property type="match status" value="1"/>
</dbReference>
<accession>A0A6G1S6B6</accession>
<evidence type="ECO:0000256" key="1">
    <source>
        <dbReference type="ARBA" id="ARBA00007133"/>
    </source>
</evidence>
<dbReference type="AlphaFoldDB" id="A0A6G1S6B6"/>
<dbReference type="GO" id="GO:0031083">
    <property type="term" value="C:BLOC-1 complex"/>
    <property type="evidence" value="ECO:0007669"/>
    <property type="project" value="InterPro"/>
</dbReference>
<protein>
    <recommendedName>
        <fullName evidence="2">Biogenesis of lysosome-related organelles complex 1 subunit 1</fullName>
    </recommendedName>
</protein>
<dbReference type="PANTHER" id="PTHR13073">
    <property type="entry name" value="BLOC-1 COMPLEX SUBUNIT 1"/>
    <property type="match status" value="1"/>
</dbReference>
<evidence type="ECO:0000313" key="4">
    <source>
        <dbReference type="EMBL" id="MDE45502.1"/>
    </source>
</evidence>
<sequence>MLAAMLKEHQRAQENLKVEINGKRAAAEKVIENLTAKNVKALNEDVSRAYLNQHRLDNETRKLKANVNKLTKQAQQWMIICNNLNGAVKDLGDINTWTKTIENDIQFISSAIGEAYKPLTDDK</sequence>
<dbReference type="PANTHER" id="PTHR13073:SF0">
    <property type="entry name" value="BIOGENESIS OF LYSOSOME-RELATED ORGANELLES COMPLEX 1 SUBUNIT 1"/>
    <property type="match status" value="1"/>
</dbReference>
<dbReference type="GO" id="GO:0016197">
    <property type="term" value="P:endosomal transport"/>
    <property type="evidence" value="ECO:0007669"/>
    <property type="project" value="TreeGrafter"/>
</dbReference>
<reference evidence="4" key="1">
    <citation type="submission" date="2018-10" db="EMBL/GenBank/DDBJ databases">
        <title>Transcriptome assembly of Aceria tosichella (Wheat curl mite) Type 2.</title>
        <authorList>
            <person name="Scully E.D."/>
            <person name="Geib S.M."/>
            <person name="Palmer N.A."/>
            <person name="Gupta A.K."/>
            <person name="Sarath G."/>
            <person name="Tatineni S."/>
        </authorList>
    </citation>
    <scope>NUCLEOTIDE SEQUENCE</scope>
    <source>
        <strain evidence="4">LincolnNE</strain>
    </source>
</reference>
<proteinExistence type="inferred from homology"/>
<gene>
    <name evidence="4" type="primary">bloc1s1</name>
    <name evidence="4" type="ORF">g.17790</name>
</gene>
<dbReference type="InterPro" id="IPR009395">
    <property type="entry name" value="BLOC1S1"/>
</dbReference>
<dbReference type="EMBL" id="GGYP01000731">
    <property type="protein sequence ID" value="MDE45502.1"/>
    <property type="molecule type" value="Transcribed_RNA"/>
</dbReference>
<feature type="coiled-coil region" evidence="3">
    <location>
        <begin position="6"/>
        <end position="73"/>
    </location>
</feature>